<dbReference type="EnsemblMetazoa" id="AARA007271-RA">
    <property type="protein sequence ID" value="AARA007271-PA"/>
    <property type="gene ID" value="AARA007271"/>
</dbReference>
<sequence length="16" mass="1715">MPLNNPGKATNITTSR</sequence>
<dbReference type="EMBL" id="APCN01000028">
    <property type="status" value="NOT_ANNOTATED_CDS"/>
    <property type="molecule type" value="Genomic_DNA"/>
</dbReference>
<proteinExistence type="predicted"/>
<name>A0A182I132_ANOAR</name>
<organism evidence="1 2">
    <name type="scientific">Anopheles arabiensis</name>
    <name type="common">Mosquito</name>
    <dbReference type="NCBI Taxonomy" id="7173"/>
    <lineage>
        <taxon>Eukaryota</taxon>
        <taxon>Metazoa</taxon>
        <taxon>Ecdysozoa</taxon>
        <taxon>Arthropoda</taxon>
        <taxon>Hexapoda</taxon>
        <taxon>Insecta</taxon>
        <taxon>Pterygota</taxon>
        <taxon>Neoptera</taxon>
        <taxon>Endopterygota</taxon>
        <taxon>Diptera</taxon>
        <taxon>Nematocera</taxon>
        <taxon>Culicoidea</taxon>
        <taxon>Culicidae</taxon>
        <taxon>Anophelinae</taxon>
        <taxon>Anopheles</taxon>
    </lineage>
</organism>
<dbReference type="VEuPathDB" id="VectorBase:AARA007271"/>
<dbReference type="AlphaFoldDB" id="A0A182I132"/>
<accession>A0A182I132</accession>
<dbReference type="Proteomes" id="UP000075840">
    <property type="component" value="Unassembled WGS sequence"/>
</dbReference>
<keyword evidence="2" id="KW-1185">Reference proteome</keyword>
<reference evidence="1" key="1">
    <citation type="submission" date="2022-08" db="UniProtKB">
        <authorList>
            <consortium name="EnsemblMetazoa"/>
        </authorList>
    </citation>
    <scope>IDENTIFICATION</scope>
    <source>
        <strain evidence="1">Dongola</strain>
    </source>
</reference>
<protein>
    <submittedName>
        <fullName evidence="1">Uncharacterized protein</fullName>
    </submittedName>
</protein>
<evidence type="ECO:0000313" key="2">
    <source>
        <dbReference type="Proteomes" id="UP000075840"/>
    </source>
</evidence>
<evidence type="ECO:0000313" key="1">
    <source>
        <dbReference type="EnsemblMetazoa" id="AARA007271-PA"/>
    </source>
</evidence>